<feature type="domain" description="Bacterial sugar transferase" evidence="10">
    <location>
        <begin position="36"/>
        <end position="225"/>
    </location>
</feature>
<accession>A0A1I5YYX3</accession>
<dbReference type="GO" id="GO:0016780">
    <property type="term" value="F:phosphotransferase activity, for other substituted phosphate groups"/>
    <property type="evidence" value="ECO:0007669"/>
    <property type="project" value="TreeGrafter"/>
</dbReference>
<evidence type="ECO:0000256" key="4">
    <source>
        <dbReference type="ARBA" id="ARBA00022679"/>
    </source>
</evidence>
<evidence type="ECO:0000313" key="11">
    <source>
        <dbReference type="EMBL" id="SFQ49448.1"/>
    </source>
</evidence>
<proteinExistence type="inferred from homology"/>
<reference evidence="12" key="1">
    <citation type="submission" date="2016-10" db="EMBL/GenBank/DDBJ databases">
        <authorList>
            <person name="Varghese N."/>
            <person name="Submissions S."/>
        </authorList>
    </citation>
    <scope>NUCLEOTIDE SEQUENCE [LARGE SCALE GENOMIC DNA]</scope>
    <source>
        <strain evidence="12">JCM 10271</strain>
    </source>
</reference>
<keyword evidence="12" id="KW-1185">Reference proteome</keyword>
<evidence type="ECO:0000256" key="5">
    <source>
        <dbReference type="ARBA" id="ARBA00022692"/>
    </source>
</evidence>
<evidence type="ECO:0000256" key="1">
    <source>
        <dbReference type="ARBA" id="ARBA00004236"/>
    </source>
</evidence>
<sequence length="229" mass="25720">MTLHIRNSFSLADFDRDLARRLHAPQSGGLYWRAGKRALDIALVAIAALPALLIVLPLLALISLDGSSPFYRQKRLGRNGEIFWMLKLRSMVPNAHARLAEHLAQDPLAAAEWDRTQKLRNDPRITPIGRMIRKTSLDELPQLWNVLTGDMSIVGPRPIMVEQAELYPGSAYYAMRPGITGFWQTSVRNESSFVERASFDASYLRELSFATDLSVMLRTVRVVIKGTGC</sequence>
<evidence type="ECO:0000256" key="8">
    <source>
        <dbReference type="ARBA" id="ARBA00023169"/>
    </source>
</evidence>
<dbReference type="InterPro" id="IPR003362">
    <property type="entry name" value="Bact_transf"/>
</dbReference>
<dbReference type="STRING" id="93684.SAMN05421853_10769"/>
<comment type="subcellular location">
    <subcellularLocation>
        <location evidence="1">Cell membrane</location>
    </subcellularLocation>
</comment>
<keyword evidence="5 9" id="KW-0812">Transmembrane</keyword>
<dbReference type="Proteomes" id="UP000243106">
    <property type="component" value="Unassembled WGS sequence"/>
</dbReference>
<keyword evidence="7 9" id="KW-0472">Membrane</keyword>
<evidence type="ECO:0000256" key="6">
    <source>
        <dbReference type="ARBA" id="ARBA00022989"/>
    </source>
</evidence>
<evidence type="ECO:0000256" key="7">
    <source>
        <dbReference type="ARBA" id="ARBA00023136"/>
    </source>
</evidence>
<comment type="similarity">
    <text evidence="2">Belongs to the bacterial sugar transferase family.</text>
</comment>
<evidence type="ECO:0000259" key="10">
    <source>
        <dbReference type="Pfam" id="PF02397"/>
    </source>
</evidence>
<dbReference type="Pfam" id="PF02397">
    <property type="entry name" value="Bac_transf"/>
    <property type="match status" value="1"/>
</dbReference>
<organism evidence="11 12">
    <name type="scientific">Roseivivax halotolerans</name>
    <dbReference type="NCBI Taxonomy" id="93684"/>
    <lineage>
        <taxon>Bacteria</taxon>
        <taxon>Pseudomonadati</taxon>
        <taxon>Pseudomonadota</taxon>
        <taxon>Alphaproteobacteria</taxon>
        <taxon>Rhodobacterales</taxon>
        <taxon>Roseobacteraceae</taxon>
        <taxon>Roseivivax</taxon>
    </lineage>
</organism>
<evidence type="ECO:0000256" key="3">
    <source>
        <dbReference type="ARBA" id="ARBA00022475"/>
    </source>
</evidence>
<dbReference type="EMBL" id="FOXV01000007">
    <property type="protein sequence ID" value="SFQ49448.1"/>
    <property type="molecule type" value="Genomic_DNA"/>
</dbReference>
<keyword evidence="3" id="KW-1003">Cell membrane</keyword>
<keyword evidence="4 11" id="KW-0808">Transferase</keyword>
<dbReference type="GO" id="GO:0000271">
    <property type="term" value="P:polysaccharide biosynthetic process"/>
    <property type="evidence" value="ECO:0007669"/>
    <property type="project" value="UniProtKB-KW"/>
</dbReference>
<dbReference type="PANTHER" id="PTHR30576">
    <property type="entry name" value="COLANIC BIOSYNTHESIS UDP-GLUCOSE LIPID CARRIER TRANSFERASE"/>
    <property type="match status" value="1"/>
</dbReference>
<evidence type="ECO:0000313" key="12">
    <source>
        <dbReference type="Proteomes" id="UP000243106"/>
    </source>
</evidence>
<evidence type="ECO:0000256" key="2">
    <source>
        <dbReference type="ARBA" id="ARBA00006464"/>
    </source>
</evidence>
<gene>
    <name evidence="11" type="ORF">SAMN05421853_10769</name>
</gene>
<protein>
    <submittedName>
        <fullName evidence="11">Sugar transferase involved in LPS biosynthesis (Colanic, teichoic acid)</fullName>
    </submittedName>
</protein>
<keyword evidence="6 9" id="KW-1133">Transmembrane helix</keyword>
<dbReference type="AlphaFoldDB" id="A0A1I5YYX3"/>
<name>A0A1I5YYX3_9RHOB</name>
<dbReference type="GO" id="GO:0005886">
    <property type="term" value="C:plasma membrane"/>
    <property type="evidence" value="ECO:0007669"/>
    <property type="project" value="UniProtKB-SubCell"/>
</dbReference>
<dbReference type="RefSeq" id="WP_371418225.1">
    <property type="nucleotide sequence ID" value="NZ_FOXV01000007.1"/>
</dbReference>
<keyword evidence="8" id="KW-0270">Exopolysaccharide synthesis</keyword>
<feature type="transmembrane region" description="Helical" evidence="9">
    <location>
        <begin position="41"/>
        <end position="64"/>
    </location>
</feature>
<evidence type="ECO:0000256" key="9">
    <source>
        <dbReference type="SAM" id="Phobius"/>
    </source>
</evidence>
<dbReference type="PANTHER" id="PTHR30576:SF4">
    <property type="entry name" value="UNDECAPRENYL-PHOSPHATE GALACTOSE PHOSPHOTRANSFERASE"/>
    <property type="match status" value="1"/>
</dbReference>